<name>A0ABP7CJK3_9ACTN</name>
<keyword evidence="2" id="KW-1185">Reference proteome</keyword>
<evidence type="ECO:0000313" key="2">
    <source>
        <dbReference type="Proteomes" id="UP001500051"/>
    </source>
</evidence>
<accession>A0ABP7CJK3</accession>
<protein>
    <submittedName>
        <fullName evidence="1">Uncharacterized protein</fullName>
    </submittedName>
</protein>
<sequence>MAAPQDSLDQLSDGELDALIRAAVAELTSRGTTESFALLVALSGLVGTSLGEAARLVAERGSWSQVAQISGTTKQAAWSRWR</sequence>
<reference evidence="2" key="1">
    <citation type="journal article" date="2019" name="Int. J. Syst. Evol. Microbiol.">
        <title>The Global Catalogue of Microorganisms (GCM) 10K type strain sequencing project: providing services to taxonomists for standard genome sequencing and annotation.</title>
        <authorList>
            <consortium name="The Broad Institute Genomics Platform"/>
            <consortium name="The Broad Institute Genome Sequencing Center for Infectious Disease"/>
            <person name="Wu L."/>
            <person name="Ma J."/>
        </authorList>
    </citation>
    <scope>NUCLEOTIDE SEQUENCE [LARGE SCALE GENOMIC DNA]</scope>
    <source>
        <strain evidence="2">JCM 16548</strain>
    </source>
</reference>
<comment type="caution">
    <text evidence="1">The sequence shown here is derived from an EMBL/GenBank/DDBJ whole genome shotgun (WGS) entry which is preliminary data.</text>
</comment>
<gene>
    <name evidence="1" type="ORF">GCM10022204_01230</name>
</gene>
<evidence type="ECO:0000313" key="1">
    <source>
        <dbReference type="EMBL" id="GAA3690140.1"/>
    </source>
</evidence>
<dbReference type="EMBL" id="BAAAYX010000002">
    <property type="protein sequence ID" value="GAA3690140.1"/>
    <property type="molecule type" value="Genomic_DNA"/>
</dbReference>
<dbReference type="Proteomes" id="UP001500051">
    <property type="component" value="Unassembled WGS sequence"/>
</dbReference>
<organism evidence="1 2">
    <name type="scientific">Microlunatus aurantiacus</name>
    <dbReference type="NCBI Taxonomy" id="446786"/>
    <lineage>
        <taxon>Bacteria</taxon>
        <taxon>Bacillati</taxon>
        <taxon>Actinomycetota</taxon>
        <taxon>Actinomycetes</taxon>
        <taxon>Propionibacteriales</taxon>
        <taxon>Propionibacteriaceae</taxon>
        <taxon>Microlunatus</taxon>
    </lineage>
</organism>
<dbReference type="RefSeq" id="WP_344810326.1">
    <property type="nucleotide sequence ID" value="NZ_BAAAYX010000002.1"/>
</dbReference>
<proteinExistence type="predicted"/>